<sequence>MLSLVVNAMYAPLRKTKAMCDPEAVSELVTWIDDCFELFRSCLAREDTEATAQVKDHFQFSHESYARVNRWHHIKGEICLPHKRFSLADNVEASVVVAKPYQFHQQLLQRCLSAFLSADGCSGDGDICVFGYKCHFVPNKLPAIVKNHIIKAFGG</sequence>
<dbReference type="Proteomes" id="UP000198211">
    <property type="component" value="Unassembled WGS sequence"/>
</dbReference>
<evidence type="ECO:0000313" key="2">
    <source>
        <dbReference type="Proteomes" id="UP000198211"/>
    </source>
</evidence>
<comment type="caution">
    <text evidence="1">The sequence shown here is derived from an EMBL/GenBank/DDBJ whole genome shotgun (WGS) entry which is preliminary data.</text>
</comment>
<keyword evidence="2" id="KW-1185">Reference proteome</keyword>
<accession>A0A225UF63</accession>
<dbReference type="AlphaFoldDB" id="A0A225UF63"/>
<protein>
    <submittedName>
        <fullName evidence="1">Uncharacterized protein</fullName>
    </submittedName>
</protein>
<dbReference type="EMBL" id="NBNE01019697">
    <property type="protein sequence ID" value="OWY91682.1"/>
    <property type="molecule type" value="Genomic_DNA"/>
</dbReference>
<reference evidence="2" key="1">
    <citation type="submission" date="2017-03" db="EMBL/GenBank/DDBJ databases">
        <title>Phytopthora megakarya and P. palmivora, two closely related causual agents of cacao black pod achieved similar genome size and gene model numbers by different mechanisms.</title>
        <authorList>
            <person name="Ali S."/>
            <person name="Shao J."/>
            <person name="Larry D.J."/>
            <person name="Kronmiller B."/>
            <person name="Shen D."/>
            <person name="Strem M.D."/>
            <person name="Melnick R.L."/>
            <person name="Guiltinan M.J."/>
            <person name="Tyler B.M."/>
            <person name="Meinhardt L.W."/>
            <person name="Bailey B.A."/>
        </authorList>
    </citation>
    <scope>NUCLEOTIDE SEQUENCE [LARGE SCALE GENOMIC DNA]</scope>
    <source>
        <strain evidence="2">zdho120</strain>
    </source>
</reference>
<gene>
    <name evidence="1" type="ORF">PHMEG_00039637</name>
</gene>
<organism evidence="1 2">
    <name type="scientific">Phytophthora megakarya</name>
    <dbReference type="NCBI Taxonomy" id="4795"/>
    <lineage>
        <taxon>Eukaryota</taxon>
        <taxon>Sar</taxon>
        <taxon>Stramenopiles</taxon>
        <taxon>Oomycota</taxon>
        <taxon>Peronosporomycetes</taxon>
        <taxon>Peronosporales</taxon>
        <taxon>Peronosporaceae</taxon>
        <taxon>Phytophthora</taxon>
    </lineage>
</organism>
<name>A0A225UF63_9STRA</name>
<dbReference type="OrthoDB" id="128729at2759"/>
<evidence type="ECO:0000313" key="1">
    <source>
        <dbReference type="EMBL" id="OWY91682.1"/>
    </source>
</evidence>
<proteinExistence type="predicted"/>